<dbReference type="EnsemblPlants" id="Solyc03g095387.1.1">
    <property type="protein sequence ID" value="Solyc03g095387.1.1"/>
    <property type="gene ID" value="Solyc03g095387.1"/>
</dbReference>
<evidence type="ECO:0000313" key="2">
    <source>
        <dbReference type="Proteomes" id="UP000004994"/>
    </source>
</evidence>
<sequence>MTNIAVMLYFNGRWDPSNKYINYLADGVLIHTESTFATLVSVIATQLSIDTSTRDMRVIHNSYFSNTFNGIDEAIGLIGFGSCEEVDELEELAPDIIINPNHSLFEKDQKWNNNNRSKARFSGFHLGKKYENILRRNKTALEKLKVVETNKYVYTVLDGITQFTFTGITQLSLRLGNVLLSIFVRLGNLGDAWSLASFLLAYSHNIAANLFRTMSAFTC</sequence>
<protein>
    <submittedName>
        <fullName evidence="1">Uncharacterized protein</fullName>
    </submittedName>
</protein>
<reference evidence="1" key="2">
    <citation type="submission" date="2019-01" db="UniProtKB">
        <authorList>
            <consortium name="EnsemblPlants"/>
        </authorList>
    </citation>
    <scope>IDENTIFICATION</scope>
    <source>
        <strain evidence="1">cv. Heinz 1706</strain>
    </source>
</reference>
<dbReference type="InParanoid" id="A0A3Q7FLR9"/>
<reference evidence="1" key="1">
    <citation type="journal article" date="2012" name="Nature">
        <title>The tomato genome sequence provides insights into fleshy fruit evolution.</title>
        <authorList>
            <consortium name="Tomato Genome Consortium"/>
        </authorList>
    </citation>
    <scope>NUCLEOTIDE SEQUENCE [LARGE SCALE GENOMIC DNA]</scope>
    <source>
        <strain evidence="1">cv. Heinz 1706</strain>
    </source>
</reference>
<proteinExistence type="predicted"/>
<dbReference type="Gramene" id="Solyc03g095387.1.1">
    <property type="protein sequence ID" value="Solyc03g095387.1.1"/>
    <property type="gene ID" value="Solyc03g095387.1"/>
</dbReference>
<dbReference type="AlphaFoldDB" id="A0A3Q7FLR9"/>
<dbReference type="Proteomes" id="UP000004994">
    <property type="component" value="Chromosome 3"/>
</dbReference>
<organism evidence="1">
    <name type="scientific">Solanum lycopersicum</name>
    <name type="common">Tomato</name>
    <name type="synonym">Lycopersicon esculentum</name>
    <dbReference type="NCBI Taxonomy" id="4081"/>
    <lineage>
        <taxon>Eukaryota</taxon>
        <taxon>Viridiplantae</taxon>
        <taxon>Streptophyta</taxon>
        <taxon>Embryophyta</taxon>
        <taxon>Tracheophyta</taxon>
        <taxon>Spermatophyta</taxon>
        <taxon>Magnoliopsida</taxon>
        <taxon>eudicotyledons</taxon>
        <taxon>Gunneridae</taxon>
        <taxon>Pentapetalae</taxon>
        <taxon>asterids</taxon>
        <taxon>lamiids</taxon>
        <taxon>Solanales</taxon>
        <taxon>Solanaceae</taxon>
        <taxon>Solanoideae</taxon>
        <taxon>Solaneae</taxon>
        <taxon>Solanum</taxon>
        <taxon>Solanum subgen. Lycopersicon</taxon>
    </lineage>
</organism>
<keyword evidence="2" id="KW-1185">Reference proteome</keyword>
<evidence type="ECO:0000313" key="1">
    <source>
        <dbReference type="EnsemblPlants" id="Solyc03g095387.1.1"/>
    </source>
</evidence>
<accession>A0A3Q7FLR9</accession>
<name>A0A3Q7FLR9_SOLLC</name>